<comment type="caution">
    <text evidence="7">The sequence shown here is derived from an EMBL/GenBank/DDBJ whole genome shotgun (WGS) entry which is preliminary data.</text>
</comment>
<dbReference type="RefSeq" id="WP_114616405.1">
    <property type="nucleotide sequence ID" value="NZ_PPTO01000027.1"/>
</dbReference>
<feature type="transmembrane region" description="Helical" evidence="6">
    <location>
        <begin position="224"/>
        <end position="249"/>
    </location>
</feature>
<name>A0A369L5Q2_9ACTN</name>
<evidence type="ECO:0000256" key="2">
    <source>
        <dbReference type="ARBA" id="ARBA00022475"/>
    </source>
</evidence>
<feature type="transmembrane region" description="Helical" evidence="6">
    <location>
        <begin position="255"/>
        <end position="277"/>
    </location>
</feature>
<keyword evidence="3 6" id="KW-0812">Transmembrane</keyword>
<comment type="subcellular location">
    <subcellularLocation>
        <location evidence="1">Cell membrane</location>
        <topology evidence="1">Multi-pass membrane protein</topology>
    </subcellularLocation>
</comment>
<feature type="transmembrane region" description="Helical" evidence="6">
    <location>
        <begin position="329"/>
        <end position="349"/>
    </location>
</feature>
<evidence type="ECO:0000313" key="8">
    <source>
        <dbReference type="Proteomes" id="UP000253975"/>
    </source>
</evidence>
<keyword evidence="2" id="KW-1003">Cell membrane</keyword>
<sequence length="420" mass="46572">MSLRKTKVAPENKTLLRSTVSMYLLQAAKYIFPFITLPYLARVLGTDGYAVRSYVLSIMTFVQMAAEFGFMNYAIAVIVKDGLCPETASRVSSRIMAARLVLYVPLALVVFAMNATVPLMGENADYVWLSFAGVFFNSLLPDFVFRAYERMGIITVRYVVSKGVAVVLTFLLIHSVDDLLLVPALDLLTSLIAFVWSWAAAVREFGVRPVAFTVKEVWRDLTQAAVYFVSGVSTIVFSSLTTFLLGVFNHNPTEIAYWGIAMTVMNGFNSLYSPLSQSLYPNYLKRAKGNGSFSLRRLYLLCLPVLLVGTVAFFFLSKPMMWLLGGDDYLGGSYVLAILSPIVLFSFYVQLSGWPSLGAVGRVKELTATTVWGTLFHLLELVLLAVFTHYELWLVAVARMLSEGVTAVLRLIACRKAGII</sequence>
<dbReference type="PANTHER" id="PTHR30250:SF11">
    <property type="entry name" value="O-ANTIGEN TRANSPORTER-RELATED"/>
    <property type="match status" value="1"/>
</dbReference>
<feature type="transmembrane region" description="Helical" evidence="6">
    <location>
        <begin position="53"/>
        <end position="79"/>
    </location>
</feature>
<organism evidence="7 8">
    <name type="scientific">Slackia isoflavoniconvertens</name>
    <dbReference type="NCBI Taxonomy" id="572010"/>
    <lineage>
        <taxon>Bacteria</taxon>
        <taxon>Bacillati</taxon>
        <taxon>Actinomycetota</taxon>
        <taxon>Coriobacteriia</taxon>
        <taxon>Eggerthellales</taxon>
        <taxon>Eggerthellaceae</taxon>
        <taxon>Slackia</taxon>
    </lineage>
</organism>
<reference evidence="7 8" key="1">
    <citation type="journal article" date="2018" name="Elife">
        <title>Discovery and characterization of a prevalent human gut bacterial enzyme sufficient for the inactivation of a family of plant toxins.</title>
        <authorList>
            <person name="Koppel N."/>
            <person name="Bisanz J.E."/>
            <person name="Pandelia M.E."/>
            <person name="Turnbaugh P.J."/>
            <person name="Balskus E.P."/>
        </authorList>
    </citation>
    <scope>NUCLEOTIDE SEQUENCE [LARGE SCALE GENOMIC DNA]</scope>
    <source>
        <strain evidence="7 8">OB21 GAM31</strain>
    </source>
</reference>
<dbReference type="Pfam" id="PF01943">
    <property type="entry name" value="Polysacc_synt"/>
    <property type="match status" value="1"/>
</dbReference>
<evidence type="ECO:0000256" key="1">
    <source>
        <dbReference type="ARBA" id="ARBA00004651"/>
    </source>
</evidence>
<gene>
    <name evidence="7" type="ORF">C1881_10155</name>
</gene>
<keyword evidence="4 6" id="KW-1133">Transmembrane helix</keyword>
<keyword evidence="5 6" id="KW-0472">Membrane</keyword>
<dbReference type="InterPro" id="IPR050833">
    <property type="entry name" value="Poly_Biosynth_Transport"/>
</dbReference>
<evidence type="ECO:0000256" key="4">
    <source>
        <dbReference type="ARBA" id="ARBA00022989"/>
    </source>
</evidence>
<dbReference type="InterPro" id="IPR002797">
    <property type="entry name" value="Polysacc_synth"/>
</dbReference>
<feature type="transmembrane region" description="Helical" evidence="6">
    <location>
        <begin position="156"/>
        <end position="174"/>
    </location>
</feature>
<feature type="transmembrane region" description="Helical" evidence="6">
    <location>
        <begin position="180"/>
        <end position="203"/>
    </location>
</feature>
<dbReference type="PANTHER" id="PTHR30250">
    <property type="entry name" value="PST FAMILY PREDICTED COLANIC ACID TRANSPORTER"/>
    <property type="match status" value="1"/>
</dbReference>
<feature type="transmembrane region" description="Helical" evidence="6">
    <location>
        <begin position="126"/>
        <end position="144"/>
    </location>
</feature>
<proteinExistence type="predicted"/>
<feature type="transmembrane region" description="Helical" evidence="6">
    <location>
        <begin position="100"/>
        <end position="120"/>
    </location>
</feature>
<dbReference type="GO" id="GO:0005886">
    <property type="term" value="C:plasma membrane"/>
    <property type="evidence" value="ECO:0007669"/>
    <property type="project" value="UniProtKB-SubCell"/>
</dbReference>
<dbReference type="EMBL" id="PPTO01000027">
    <property type="protein sequence ID" value="RDB54694.1"/>
    <property type="molecule type" value="Genomic_DNA"/>
</dbReference>
<dbReference type="AlphaFoldDB" id="A0A369L5Q2"/>
<feature type="transmembrane region" description="Helical" evidence="6">
    <location>
        <begin position="393"/>
        <end position="413"/>
    </location>
</feature>
<feature type="transmembrane region" description="Helical" evidence="6">
    <location>
        <begin position="370"/>
        <end position="387"/>
    </location>
</feature>
<evidence type="ECO:0000256" key="6">
    <source>
        <dbReference type="SAM" id="Phobius"/>
    </source>
</evidence>
<evidence type="ECO:0000256" key="3">
    <source>
        <dbReference type="ARBA" id="ARBA00022692"/>
    </source>
</evidence>
<evidence type="ECO:0000256" key="5">
    <source>
        <dbReference type="ARBA" id="ARBA00023136"/>
    </source>
</evidence>
<protein>
    <submittedName>
        <fullName evidence="7">Flippase</fullName>
    </submittedName>
</protein>
<accession>A0A369L5Q2</accession>
<evidence type="ECO:0000313" key="7">
    <source>
        <dbReference type="EMBL" id="RDB54694.1"/>
    </source>
</evidence>
<feature type="transmembrane region" description="Helical" evidence="6">
    <location>
        <begin position="20"/>
        <end position="41"/>
    </location>
</feature>
<dbReference type="Proteomes" id="UP000253975">
    <property type="component" value="Unassembled WGS sequence"/>
</dbReference>
<feature type="transmembrane region" description="Helical" evidence="6">
    <location>
        <begin position="298"/>
        <end position="317"/>
    </location>
</feature>